<dbReference type="Pfam" id="PF00072">
    <property type="entry name" value="Response_reg"/>
    <property type="match status" value="1"/>
</dbReference>
<sequence>MFARKSIYVVDDDSSMRRSMERLLRKHGFDAVAFESAGALLRYGCFEEACCIVLDINLDGESGISLRRRLASEGTTVPVIYITGNDCHANQAAAMQSGCAAYLAKPFAASALIDSIERVCAKDV</sequence>
<keyword evidence="1 2" id="KW-0597">Phosphoprotein</keyword>
<dbReference type="EMBL" id="VSSR01000029">
    <property type="protein sequence ID" value="TYL83383.1"/>
    <property type="molecule type" value="Genomic_DNA"/>
</dbReference>
<dbReference type="InterPro" id="IPR011006">
    <property type="entry name" value="CheY-like_superfamily"/>
</dbReference>
<keyword evidence="5" id="KW-1185">Reference proteome</keyword>
<dbReference type="PROSITE" id="PS50110">
    <property type="entry name" value="RESPONSE_REGULATORY"/>
    <property type="match status" value="1"/>
</dbReference>
<organism evidence="4 5">
    <name type="scientific">Bradyrhizobium cytisi</name>
    <dbReference type="NCBI Taxonomy" id="515489"/>
    <lineage>
        <taxon>Bacteria</taxon>
        <taxon>Pseudomonadati</taxon>
        <taxon>Pseudomonadota</taxon>
        <taxon>Alphaproteobacteria</taxon>
        <taxon>Hyphomicrobiales</taxon>
        <taxon>Nitrobacteraceae</taxon>
        <taxon>Bradyrhizobium</taxon>
    </lineage>
</organism>
<dbReference type="SMART" id="SM00448">
    <property type="entry name" value="REC"/>
    <property type="match status" value="1"/>
</dbReference>
<dbReference type="InterPro" id="IPR050595">
    <property type="entry name" value="Bact_response_regulator"/>
</dbReference>
<evidence type="ECO:0000256" key="1">
    <source>
        <dbReference type="ARBA" id="ARBA00022553"/>
    </source>
</evidence>
<name>A0A5S4WP96_9BRAD</name>
<evidence type="ECO:0000313" key="5">
    <source>
        <dbReference type="Proteomes" id="UP000324853"/>
    </source>
</evidence>
<evidence type="ECO:0000313" key="4">
    <source>
        <dbReference type="EMBL" id="TYL83383.1"/>
    </source>
</evidence>
<evidence type="ECO:0000256" key="2">
    <source>
        <dbReference type="PROSITE-ProRule" id="PRU00169"/>
    </source>
</evidence>
<dbReference type="OrthoDB" id="9782655at2"/>
<dbReference type="Proteomes" id="UP000324853">
    <property type="component" value="Unassembled WGS sequence"/>
</dbReference>
<feature type="modified residue" description="4-aspartylphosphate" evidence="2">
    <location>
        <position position="55"/>
    </location>
</feature>
<gene>
    <name evidence="4" type="ORF">FXB38_19225</name>
</gene>
<dbReference type="InterPro" id="IPR001789">
    <property type="entry name" value="Sig_transdc_resp-reg_receiver"/>
</dbReference>
<dbReference type="PANTHER" id="PTHR44591">
    <property type="entry name" value="STRESS RESPONSE REGULATOR PROTEIN 1"/>
    <property type="match status" value="1"/>
</dbReference>
<dbReference type="GO" id="GO:0000160">
    <property type="term" value="P:phosphorelay signal transduction system"/>
    <property type="evidence" value="ECO:0007669"/>
    <property type="project" value="InterPro"/>
</dbReference>
<dbReference type="AlphaFoldDB" id="A0A5S4WP96"/>
<feature type="domain" description="Response regulatory" evidence="3">
    <location>
        <begin position="6"/>
        <end position="120"/>
    </location>
</feature>
<protein>
    <submittedName>
        <fullName evidence="4">Response regulator</fullName>
    </submittedName>
</protein>
<comment type="caution">
    <text evidence="4">The sequence shown here is derived from an EMBL/GenBank/DDBJ whole genome shotgun (WGS) entry which is preliminary data.</text>
</comment>
<evidence type="ECO:0000259" key="3">
    <source>
        <dbReference type="PROSITE" id="PS50110"/>
    </source>
</evidence>
<accession>A0A5S4WP96</accession>
<dbReference type="PANTHER" id="PTHR44591:SF21">
    <property type="entry name" value="TWO-COMPONENT RESPONSE REGULATOR"/>
    <property type="match status" value="1"/>
</dbReference>
<dbReference type="Gene3D" id="3.40.50.2300">
    <property type="match status" value="1"/>
</dbReference>
<dbReference type="SUPFAM" id="SSF52172">
    <property type="entry name" value="CheY-like"/>
    <property type="match status" value="1"/>
</dbReference>
<reference evidence="4 5" key="1">
    <citation type="submission" date="2019-08" db="EMBL/GenBank/DDBJ databases">
        <title>Bradyrhizobium hipponensis sp. nov., a rhizobium isolated from a Lupinus angustifolius root nodule in Tunisia.</title>
        <authorList>
            <person name="Off K."/>
            <person name="Rejili M."/>
            <person name="Mars M."/>
            <person name="Brachmann A."/>
            <person name="Marin M."/>
        </authorList>
    </citation>
    <scope>NUCLEOTIDE SEQUENCE [LARGE SCALE GENOMIC DNA]</scope>
    <source>
        <strain evidence="4 5">CTAW11</strain>
    </source>
</reference>
<dbReference type="RefSeq" id="WP_148752538.1">
    <property type="nucleotide sequence ID" value="NZ_VSSR01000029.1"/>
</dbReference>
<proteinExistence type="predicted"/>